<protein>
    <submittedName>
        <fullName evidence="4">Histone-lysine N-methyltransferase SETMAR</fullName>
    </submittedName>
</protein>
<feature type="chain" id="PRO_5036471245" evidence="2">
    <location>
        <begin position="42"/>
        <end position="110"/>
    </location>
</feature>
<reference evidence="4" key="1">
    <citation type="submission" date="2020-08" db="EMBL/GenBank/DDBJ databases">
        <title>Multicomponent nature underlies the extraordinary mechanical properties of spider dragline silk.</title>
        <authorList>
            <person name="Kono N."/>
            <person name="Nakamura H."/>
            <person name="Mori M."/>
            <person name="Yoshida Y."/>
            <person name="Ohtoshi R."/>
            <person name="Malay A.D."/>
            <person name="Moran D.A.P."/>
            <person name="Tomita M."/>
            <person name="Numata K."/>
            <person name="Arakawa K."/>
        </authorList>
    </citation>
    <scope>NUCLEOTIDE SEQUENCE</scope>
</reference>
<dbReference type="PANTHER" id="PTHR46060">
    <property type="entry name" value="MARINER MOS1 TRANSPOSASE-LIKE PROTEIN"/>
    <property type="match status" value="1"/>
</dbReference>
<evidence type="ECO:0000256" key="1">
    <source>
        <dbReference type="SAM" id="MobiDB-lite"/>
    </source>
</evidence>
<accession>A0A8X6SQK0</accession>
<name>A0A8X6SQK0_TRICX</name>
<dbReference type="InterPro" id="IPR041426">
    <property type="entry name" value="Mos1_HTH"/>
</dbReference>
<proteinExistence type="predicted"/>
<feature type="signal peptide" evidence="2">
    <location>
        <begin position="1"/>
        <end position="41"/>
    </location>
</feature>
<evidence type="ECO:0000313" key="5">
    <source>
        <dbReference type="Proteomes" id="UP000887159"/>
    </source>
</evidence>
<dbReference type="InterPro" id="IPR052709">
    <property type="entry name" value="Transposase-MT_Hybrid"/>
</dbReference>
<evidence type="ECO:0000259" key="3">
    <source>
        <dbReference type="Pfam" id="PF17906"/>
    </source>
</evidence>
<comment type="caution">
    <text evidence="4">The sequence shown here is derived from an EMBL/GenBank/DDBJ whole genome shotgun (WGS) entry which is preliminary data.</text>
</comment>
<dbReference type="Gene3D" id="1.10.10.1450">
    <property type="match status" value="1"/>
</dbReference>
<feature type="domain" description="Mos1 transposase HTH" evidence="3">
    <location>
        <begin position="43"/>
        <end position="88"/>
    </location>
</feature>
<dbReference type="Pfam" id="PF17906">
    <property type="entry name" value="HTH_48"/>
    <property type="match status" value="1"/>
</dbReference>
<dbReference type="EMBL" id="BMAU01021335">
    <property type="protein sequence ID" value="GFY15615.1"/>
    <property type="molecule type" value="Genomic_DNA"/>
</dbReference>
<gene>
    <name evidence="4" type="primary">X975_08667</name>
    <name evidence="4" type="ORF">TNCV_1282631</name>
</gene>
<dbReference type="Proteomes" id="UP000887159">
    <property type="component" value="Unassembled WGS sequence"/>
</dbReference>
<keyword evidence="5" id="KW-1185">Reference proteome</keyword>
<organism evidence="4 5">
    <name type="scientific">Trichonephila clavipes</name>
    <name type="common">Golden silk orbweaver</name>
    <name type="synonym">Nephila clavipes</name>
    <dbReference type="NCBI Taxonomy" id="2585209"/>
    <lineage>
        <taxon>Eukaryota</taxon>
        <taxon>Metazoa</taxon>
        <taxon>Ecdysozoa</taxon>
        <taxon>Arthropoda</taxon>
        <taxon>Chelicerata</taxon>
        <taxon>Arachnida</taxon>
        <taxon>Araneae</taxon>
        <taxon>Araneomorphae</taxon>
        <taxon>Entelegynae</taxon>
        <taxon>Araneoidea</taxon>
        <taxon>Nephilidae</taxon>
        <taxon>Trichonephila</taxon>
    </lineage>
</organism>
<dbReference type="PANTHER" id="PTHR46060:SF1">
    <property type="entry name" value="MARINER MOS1 TRANSPOSASE-LIKE PROTEIN"/>
    <property type="match status" value="1"/>
</dbReference>
<evidence type="ECO:0000256" key="2">
    <source>
        <dbReference type="SAM" id="SignalP"/>
    </source>
</evidence>
<feature type="region of interest" description="Disordered" evidence="1">
    <location>
        <begin position="89"/>
        <end position="110"/>
    </location>
</feature>
<evidence type="ECO:0000313" key="4">
    <source>
        <dbReference type="EMBL" id="GFY15615.1"/>
    </source>
</evidence>
<dbReference type="AlphaFoldDB" id="A0A8X6SQK0"/>
<keyword evidence="2" id="KW-0732">Signal</keyword>
<sequence>MPGRRSVSRRRITRVIFRSLSASYALCLLTMSVLIENPAACEIRCVIRFLNAKKVKPIEIYRQICEVYGQNAMSDSIVRRWVRQFNEGRSEVHDEERSGRPSLITEELWT</sequence>
<feature type="compositionally biased region" description="Basic and acidic residues" evidence="1">
    <location>
        <begin position="89"/>
        <end position="99"/>
    </location>
</feature>